<dbReference type="GO" id="GO:0008270">
    <property type="term" value="F:zinc ion binding"/>
    <property type="evidence" value="ECO:0007669"/>
    <property type="project" value="UniProtKB-UniRule"/>
</dbReference>
<feature type="binding site" evidence="11">
    <location>
        <position position="83"/>
    </location>
    <ligand>
        <name>Zn(2+)</name>
        <dbReference type="ChEBI" id="CHEBI:29105"/>
        <note>ligand shared between dimeric partners</note>
    </ligand>
</feature>
<evidence type="ECO:0000256" key="8">
    <source>
        <dbReference type="ARBA" id="ARBA00022605"/>
    </source>
</evidence>
<dbReference type="InterPro" id="IPR002496">
    <property type="entry name" value="PRib_AMP_CycHydrolase_dom"/>
</dbReference>
<comment type="pathway">
    <text evidence="3 11">Amino-acid biosynthesis; L-histidine biosynthesis; L-histidine from 5-phospho-alpha-D-ribose 1-diphosphate: step 3/9.</text>
</comment>
<feature type="domain" description="Phosphoribosyl-AMP cyclohydrolase" evidence="12">
    <location>
        <begin position="35"/>
        <end position="108"/>
    </location>
</feature>
<keyword evidence="11" id="KW-0479">Metal-binding</keyword>
<dbReference type="EMBL" id="SMFV01000001">
    <property type="protein sequence ID" value="TCK06683.1"/>
    <property type="molecule type" value="Genomic_DNA"/>
</dbReference>
<dbReference type="NCBIfam" id="NF000768">
    <property type="entry name" value="PRK00051.1"/>
    <property type="match status" value="1"/>
</dbReference>
<keyword evidence="9 11" id="KW-0378">Hydrolase</keyword>
<dbReference type="GO" id="GO:0000287">
    <property type="term" value="F:magnesium ion binding"/>
    <property type="evidence" value="ECO:0007669"/>
    <property type="project" value="UniProtKB-UniRule"/>
</dbReference>
<dbReference type="InterPro" id="IPR026660">
    <property type="entry name" value="PRA-CH"/>
</dbReference>
<organism evidence="13 14">
    <name type="scientific">Phorcysia thermohydrogeniphila</name>
    <dbReference type="NCBI Taxonomy" id="936138"/>
    <lineage>
        <taxon>Bacteria</taxon>
        <taxon>Pseudomonadati</taxon>
        <taxon>Aquificota</taxon>
        <taxon>Aquificia</taxon>
        <taxon>Desulfurobacteriales</taxon>
        <taxon>Desulfurobacteriaceae</taxon>
        <taxon>Phorcysia</taxon>
    </lineage>
</organism>
<keyword evidence="7 11" id="KW-0963">Cytoplasm</keyword>
<evidence type="ECO:0000256" key="6">
    <source>
        <dbReference type="ARBA" id="ARBA00008299"/>
    </source>
</evidence>
<evidence type="ECO:0000256" key="9">
    <source>
        <dbReference type="ARBA" id="ARBA00022801"/>
    </source>
</evidence>
<evidence type="ECO:0000256" key="1">
    <source>
        <dbReference type="ARBA" id="ARBA00000024"/>
    </source>
</evidence>
<evidence type="ECO:0000259" key="12">
    <source>
        <dbReference type="Pfam" id="PF01502"/>
    </source>
</evidence>
<feature type="binding site" evidence="11">
    <location>
        <position position="99"/>
    </location>
    <ligand>
        <name>Zn(2+)</name>
        <dbReference type="ChEBI" id="CHEBI:29105"/>
        <note>ligand shared between dimeric partners</note>
    </ligand>
</feature>
<dbReference type="PANTHER" id="PTHR42945">
    <property type="entry name" value="HISTIDINE BIOSYNTHESIS BIFUNCTIONAL PROTEIN"/>
    <property type="match status" value="1"/>
</dbReference>
<dbReference type="OrthoDB" id="9795769at2"/>
<dbReference type="FunFam" id="3.10.20.810:FF:000001">
    <property type="entry name" value="Histidine biosynthesis bifunctional protein HisIE"/>
    <property type="match status" value="1"/>
</dbReference>
<dbReference type="GO" id="GO:0000105">
    <property type="term" value="P:L-histidine biosynthetic process"/>
    <property type="evidence" value="ECO:0007669"/>
    <property type="project" value="UniProtKB-UniRule"/>
</dbReference>
<dbReference type="InterPro" id="IPR038019">
    <property type="entry name" value="PRib_AMP_CycHydrolase_sf"/>
</dbReference>
<accession>A0A4R1GHW7</accession>
<dbReference type="Gene3D" id="3.10.20.810">
    <property type="entry name" value="Phosphoribosyl-AMP cyclohydrolase"/>
    <property type="match status" value="1"/>
</dbReference>
<dbReference type="GO" id="GO:0004636">
    <property type="term" value="F:phosphoribosyl-ATP diphosphatase activity"/>
    <property type="evidence" value="ECO:0007669"/>
    <property type="project" value="UniProtKB-EC"/>
</dbReference>
<evidence type="ECO:0000256" key="10">
    <source>
        <dbReference type="ARBA" id="ARBA00023102"/>
    </source>
</evidence>
<comment type="subunit">
    <text evidence="11">Homodimer.</text>
</comment>
<protein>
    <recommendedName>
        <fullName evidence="11">Phosphoribosyl-AMP cyclohydrolase</fullName>
        <shortName evidence="11">PRA-CH</shortName>
        <ecNumber evidence="11">3.5.4.19</ecNumber>
    </recommendedName>
</protein>
<comment type="pathway">
    <text evidence="4">Amino-acid biosynthesis; L-histidine biosynthesis; L-histidine from 5-phospho-alpha-D-ribose 1-diphosphate: step 2/9.</text>
</comment>
<comment type="catalytic activity">
    <reaction evidence="2">
        <text>1-(5-phospho-beta-D-ribosyl)-ATP + H2O = 1-(5-phospho-beta-D-ribosyl)-5'-AMP + diphosphate + H(+)</text>
        <dbReference type="Rhea" id="RHEA:22828"/>
        <dbReference type="ChEBI" id="CHEBI:15377"/>
        <dbReference type="ChEBI" id="CHEBI:15378"/>
        <dbReference type="ChEBI" id="CHEBI:33019"/>
        <dbReference type="ChEBI" id="CHEBI:59457"/>
        <dbReference type="ChEBI" id="CHEBI:73183"/>
        <dbReference type="EC" id="3.6.1.31"/>
    </reaction>
</comment>
<dbReference type="AlphaFoldDB" id="A0A4R1GHW7"/>
<feature type="binding site" evidence="11">
    <location>
        <position position="106"/>
    </location>
    <ligand>
        <name>Zn(2+)</name>
        <dbReference type="ChEBI" id="CHEBI:29105"/>
        <note>ligand shared between dimeric partners</note>
    </ligand>
</feature>
<feature type="binding site" evidence="11">
    <location>
        <position position="82"/>
    </location>
    <ligand>
        <name>Mg(2+)</name>
        <dbReference type="ChEBI" id="CHEBI:18420"/>
    </ligand>
</feature>
<comment type="caution">
    <text evidence="13">The sequence shown here is derived from an EMBL/GenBank/DDBJ whole genome shotgun (WGS) entry which is preliminary data.</text>
</comment>
<comment type="similarity">
    <text evidence="11">Belongs to the PRA-CH family.</text>
</comment>
<evidence type="ECO:0000256" key="2">
    <source>
        <dbReference type="ARBA" id="ARBA00001460"/>
    </source>
</evidence>
<dbReference type="SUPFAM" id="SSF141734">
    <property type="entry name" value="HisI-like"/>
    <property type="match status" value="1"/>
</dbReference>
<feature type="binding site" evidence="11">
    <location>
        <position position="84"/>
    </location>
    <ligand>
        <name>Mg(2+)</name>
        <dbReference type="ChEBI" id="CHEBI:18420"/>
    </ligand>
</feature>
<feature type="binding site" evidence="11">
    <location>
        <position position="86"/>
    </location>
    <ligand>
        <name>Mg(2+)</name>
        <dbReference type="ChEBI" id="CHEBI:18420"/>
    </ligand>
</feature>
<sequence length="117" mass="13345">MLNCDRELLNSIDFEKGKGLVPVVVQDEKSGSVLMVAYANREALEKTIETGYAHYYSRSRQKIWKKGETSGNVQKVKRILLDCDSDTLLYVVEQEGVACHTGEYSCFFRTLAEREDE</sequence>
<keyword evidence="11" id="KW-0862">Zinc</keyword>
<keyword evidence="10 11" id="KW-0368">Histidine biosynthesis</keyword>
<dbReference type="Pfam" id="PF01502">
    <property type="entry name" value="PRA-CH"/>
    <property type="match status" value="1"/>
</dbReference>
<comment type="function">
    <text evidence="11">Catalyzes the hydrolysis of the adenine ring of phosphoribosyl-AMP.</text>
</comment>
<comment type="similarity">
    <text evidence="6">In the N-terminal section; belongs to the PRA-CH family.</text>
</comment>
<dbReference type="Proteomes" id="UP000295777">
    <property type="component" value="Unassembled WGS sequence"/>
</dbReference>
<proteinExistence type="inferred from homology"/>
<comment type="cofactor">
    <cofactor evidence="11">
        <name>Mg(2+)</name>
        <dbReference type="ChEBI" id="CHEBI:18420"/>
    </cofactor>
    <text evidence="11">Binds 1 Mg(2+) ion per subunit.</text>
</comment>
<evidence type="ECO:0000313" key="14">
    <source>
        <dbReference type="Proteomes" id="UP000295777"/>
    </source>
</evidence>
<comment type="catalytic activity">
    <reaction evidence="1 11">
        <text>1-(5-phospho-beta-D-ribosyl)-5'-AMP + H2O = 1-(5-phospho-beta-D-ribosyl)-5-[(5-phospho-beta-D-ribosylamino)methylideneamino]imidazole-4-carboxamide</text>
        <dbReference type="Rhea" id="RHEA:20049"/>
        <dbReference type="ChEBI" id="CHEBI:15377"/>
        <dbReference type="ChEBI" id="CHEBI:58435"/>
        <dbReference type="ChEBI" id="CHEBI:59457"/>
        <dbReference type="EC" id="3.5.4.19"/>
    </reaction>
</comment>
<name>A0A4R1GHW7_9BACT</name>
<reference evidence="13 14" key="1">
    <citation type="submission" date="2019-03" db="EMBL/GenBank/DDBJ databases">
        <title>Genomic Encyclopedia of Archaeal and Bacterial Type Strains, Phase II (KMG-II): from individual species to whole genera.</title>
        <authorList>
            <person name="Goeker M."/>
        </authorList>
    </citation>
    <scope>NUCLEOTIDE SEQUENCE [LARGE SCALE GENOMIC DNA]</scope>
    <source>
        <strain evidence="13 14">DSM 24425</strain>
    </source>
</reference>
<evidence type="ECO:0000256" key="3">
    <source>
        <dbReference type="ARBA" id="ARBA00005169"/>
    </source>
</evidence>
<evidence type="ECO:0000256" key="4">
    <source>
        <dbReference type="ARBA" id="ARBA00005204"/>
    </source>
</evidence>
<dbReference type="EC" id="3.5.4.19" evidence="11"/>
<keyword evidence="8 11" id="KW-0028">Amino-acid biosynthesis</keyword>
<dbReference type="RefSeq" id="WP_132525540.1">
    <property type="nucleotide sequence ID" value="NZ_SMFV01000001.1"/>
</dbReference>
<dbReference type="HAMAP" id="MF_01021">
    <property type="entry name" value="HisI"/>
    <property type="match status" value="1"/>
</dbReference>
<comment type="subcellular location">
    <subcellularLocation>
        <location evidence="11">Cytoplasm</location>
    </subcellularLocation>
</comment>
<dbReference type="GO" id="GO:0005737">
    <property type="term" value="C:cytoplasm"/>
    <property type="evidence" value="ECO:0007669"/>
    <property type="project" value="UniProtKB-SubCell"/>
</dbReference>
<dbReference type="UniPathway" id="UPA00031">
    <property type="reaction ID" value="UER00008"/>
</dbReference>
<keyword evidence="14" id="KW-1185">Reference proteome</keyword>
<dbReference type="GO" id="GO:0004635">
    <property type="term" value="F:phosphoribosyl-AMP cyclohydrolase activity"/>
    <property type="evidence" value="ECO:0007669"/>
    <property type="project" value="UniProtKB-UniRule"/>
</dbReference>
<evidence type="ECO:0000313" key="13">
    <source>
        <dbReference type="EMBL" id="TCK06683.1"/>
    </source>
</evidence>
<evidence type="ECO:0000256" key="11">
    <source>
        <dbReference type="HAMAP-Rule" id="MF_01021"/>
    </source>
</evidence>
<evidence type="ECO:0000256" key="7">
    <source>
        <dbReference type="ARBA" id="ARBA00022490"/>
    </source>
</evidence>
<keyword evidence="11" id="KW-0460">Magnesium</keyword>
<gene>
    <name evidence="11" type="primary">hisI</name>
    <name evidence="13" type="ORF">CLV27_0489</name>
</gene>
<comment type="similarity">
    <text evidence="5">In the C-terminal section; belongs to the PRA-PH family.</text>
</comment>
<evidence type="ECO:0000256" key="5">
    <source>
        <dbReference type="ARBA" id="ARBA00007731"/>
    </source>
</evidence>
<dbReference type="PANTHER" id="PTHR42945:SF1">
    <property type="entry name" value="HISTIDINE BIOSYNTHESIS BIFUNCTIONAL PROTEIN HIS7"/>
    <property type="match status" value="1"/>
</dbReference>
<comment type="cofactor">
    <cofactor evidence="11">
        <name>Zn(2+)</name>
        <dbReference type="ChEBI" id="CHEBI:29105"/>
    </cofactor>
    <text evidence="11">Binds 1 zinc ion per subunit.</text>
</comment>